<dbReference type="PATRIC" id="fig|1069640.6.peg.676"/>
<protein>
    <submittedName>
        <fullName evidence="2">Uncharacterized protein</fullName>
    </submittedName>
</protein>
<feature type="transmembrane region" description="Helical" evidence="1">
    <location>
        <begin position="33"/>
        <end position="52"/>
    </location>
</feature>
<sequence>MLIITYIAILLIFLKFILAIILFLGLFSKLKEINYISIFVLFIEWISIIFSFFTYKLSVLLPFYLTVCERTYYPYVNIGFLVVVSILLILFRGIDDNLIYIHKLLISIYLLFSALPYILLYI</sequence>
<proteinExistence type="predicted"/>
<reference evidence="2 3" key="1">
    <citation type="journal article" date="2012" name="BMC Genomics">
        <title>Genomic sequence analysis and characterization of Sneathia amnii sp. nov.</title>
        <authorList>
            <consortium name="Vaginal Microbiome Consortium (additional members)"/>
            <person name="Harwich M.D.Jr."/>
            <person name="Serrano M.G."/>
            <person name="Fettweis J.M."/>
            <person name="Alves J.M."/>
            <person name="Reimers M.A."/>
            <person name="Buck G.A."/>
            <person name="Jefferson K.K."/>
        </authorList>
    </citation>
    <scope>NUCLEOTIDE SEQUENCE [LARGE SCALE GENOMIC DNA]</scope>
    <source>
        <strain evidence="2 3">SN35</strain>
    </source>
</reference>
<evidence type="ECO:0000313" key="3">
    <source>
        <dbReference type="Proteomes" id="UP000033103"/>
    </source>
</evidence>
<dbReference type="HOGENOM" id="CLU_2025207_0_0_0"/>
<dbReference type="KEGG" id="sns:VC03_03430"/>
<dbReference type="STRING" id="187101.VC03_03430"/>
<organism evidence="2 3">
    <name type="scientific">Sneathia vaginalis</name>
    <dbReference type="NCBI Taxonomy" id="187101"/>
    <lineage>
        <taxon>Bacteria</taxon>
        <taxon>Fusobacteriati</taxon>
        <taxon>Fusobacteriota</taxon>
        <taxon>Fusobacteriia</taxon>
        <taxon>Fusobacteriales</taxon>
        <taxon>Leptotrichiaceae</taxon>
        <taxon>Sneathia</taxon>
    </lineage>
</organism>
<name>A0A0E3UUS5_9FUSO</name>
<feature type="transmembrane region" description="Helical" evidence="1">
    <location>
        <begin position="6"/>
        <end position="26"/>
    </location>
</feature>
<feature type="transmembrane region" description="Helical" evidence="1">
    <location>
        <begin position="72"/>
        <end position="91"/>
    </location>
</feature>
<keyword evidence="3" id="KW-1185">Reference proteome</keyword>
<feature type="transmembrane region" description="Helical" evidence="1">
    <location>
        <begin position="98"/>
        <end position="119"/>
    </location>
</feature>
<accession>A0A0E3UUS5</accession>
<dbReference type="RefSeq" id="WP_046328679.1">
    <property type="nucleotide sequence ID" value="NZ_CP011280.1"/>
</dbReference>
<keyword evidence="1" id="KW-1133">Transmembrane helix</keyword>
<dbReference type="EMBL" id="CP011280">
    <property type="protein sequence ID" value="AKC95573.1"/>
    <property type="molecule type" value="Genomic_DNA"/>
</dbReference>
<dbReference type="Proteomes" id="UP000033103">
    <property type="component" value="Chromosome"/>
</dbReference>
<keyword evidence="1" id="KW-0812">Transmembrane</keyword>
<gene>
    <name evidence="2" type="ORF">VC03_03430</name>
</gene>
<dbReference type="AlphaFoldDB" id="A0A0E3UUS5"/>
<evidence type="ECO:0000256" key="1">
    <source>
        <dbReference type="SAM" id="Phobius"/>
    </source>
</evidence>
<evidence type="ECO:0000313" key="2">
    <source>
        <dbReference type="EMBL" id="AKC95573.1"/>
    </source>
</evidence>
<keyword evidence="1" id="KW-0472">Membrane</keyword>
<dbReference type="OrthoDB" id="9966872at2"/>